<sequence length="393" mass="43167">LVIATRRPRPRPEAPFAPAPPATPKLPLSCLRVRSGLRHRVASCSIRHLSTAPVLLSSRQPTSHWVILATERRPSGRSRSNCADHIRRRATLTSVLTGGPNRLAYYLGYATPVSDETPRRAPGTQPTRHARPAGSSQLNPFNRAPDANHIDVNVAADAGPAPPADHLTIDVQLTAKVLPGLRNFEVRVRNRRSTCTRRELTMSLCTCRRAAKLYQFDDVPAVRTFDTNTDFDLQLGDRKFRPATTGVSAWAINKDVSWCSIDKGYHLRCQNTHSSLHGHYYFSALIGMEKLGAKTFLLRGEEAGLRPRPVYAGIWTDRRMAAALPPWKFHVEIGMGLLLLGGRRGQLVSRGAPQTYTALRQLEGSGAPRPPARPSGQAAAEGAETRPRLTGCT</sequence>
<accession>A0A1I8FFZ2</accession>
<keyword evidence="2" id="KW-1185">Reference proteome</keyword>
<feature type="region of interest" description="Disordered" evidence="1">
    <location>
        <begin position="114"/>
        <end position="145"/>
    </location>
</feature>
<dbReference type="AlphaFoldDB" id="A0A1I8FFZ2"/>
<evidence type="ECO:0000313" key="3">
    <source>
        <dbReference type="WBParaSite" id="maker-unitig_33419-snap-gene-0.2-mRNA-1"/>
    </source>
</evidence>
<proteinExistence type="predicted"/>
<protein>
    <submittedName>
        <fullName evidence="3">Pep_M12B_propep domain-containing protein</fullName>
    </submittedName>
</protein>
<organism evidence="2 3">
    <name type="scientific">Macrostomum lignano</name>
    <dbReference type="NCBI Taxonomy" id="282301"/>
    <lineage>
        <taxon>Eukaryota</taxon>
        <taxon>Metazoa</taxon>
        <taxon>Spiralia</taxon>
        <taxon>Lophotrochozoa</taxon>
        <taxon>Platyhelminthes</taxon>
        <taxon>Rhabditophora</taxon>
        <taxon>Macrostomorpha</taxon>
        <taxon>Macrostomida</taxon>
        <taxon>Macrostomidae</taxon>
        <taxon>Macrostomum</taxon>
    </lineage>
</organism>
<reference evidence="3" key="1">
    <citation type="submission" date="2016-11" db="UniProtKB">
        <authorList>
            <consortium name="WormBaseParasite"/>
        </authorList>
    </citation>
    <scope>IDENTIFICATION</scope>
</reference>
<evidence type="ECO:0000313" key="2">
    <source>
        <dbReference type="Proteomes" id="UP000095280"/>
    </source>
</evidence>
<name>A0A1I8FFZ2_9PLAT</name>
<dbReference type="WBParaSite" id="maker-unitig_33419-snap-gene-0.2-mRNA-1">
    <property type="protein sequence ID" value="maker-unitig_33419-snap-gene-0.2-mRNA-1"/>
    <property type="gene ID" value="maker-unitig_33419-snap-gene-0.2"/>
</dbReference>
<dbReference type="Proteomes" id="UP000095280">
    <property type="component" value="Unplaced"/>
</dbReference>
<evidence type="ECO:0000256" key="1">
    <source>
        <dbReference type="SAM" id="MobiDB-lite"/>
    </source>
</evidence>
<feature type="region of interest" description="Disordered" evidence="1">
    <location>
        <begin position="363"/>
        <end position="393"/>
    </location>
</feature>
<feature type="region of interest" description="Disordered" evidence="1">
    <location>
        <begin position="1"/>
        <end position="21"/>
    </location>
</feature>